<dbReference type="Proteomes" id="UP001218188">
    <property type="component" value="Unassembled WGS sequence"/>
</dbReference>
<dbReference type="PROSITE" id="PS51683">
    <property type="entry name" value="SAM_OMT_II"/>
    <property type="match status" value="1"/>
</dbReference>
<feature type="domain" description="O-methyltransferase C-terminal" evidence="4">
    <location>
        <begin position="212"/>
        <end position="391"/>
    </location>
</feature>
<dbReference type="InterPro" id="IPR029063">
    <property type="entry name" value="SAM-dependent_MTases_sf"/>
</dbReference>
<reference evidence="6" key="1">
    <citation type="submission" date="2023-03" db="EMBL/GenBank/DDBJ databases">
        <title>Massive genome expansion in bonnet fungi (Mycena s.s.) driven by repeated elements and novel gene families across ecological guilds.</title>
        <authorList>
            <consortium name="Lawrence Berkeley National Laboratory"/>
            <person name="Harder C.B."/>
            <person name="Miyauchi S."/>
            <person name="Viragh M."/>
            <person name="Kuo A."/>
            <person name="Thoen E."/>
            <person name="Andreopoulos B."/>
            <person name="Lu D."/>
            <person name="Skrede I."/>
            <person name="Drula E."/>
            <person name="Henrissat B."/>
            <person name="Morin E."/>
            <person name="Kohler A."/>
            <person name="Barry K."/>
            <person name="LaButti K."/>
            <person name="Morin E."/>
            <person name="Salamov A."/>
            <person name="Lipzen A."/>
            <person name="Mereny Z."/>
            <person name="Hegedus B."/>
            <person name="Baldrian P."/>
            <person name="Stursova M."/>
            <person name="Weitz H."/>
            <person name="Taylor A."/>
            <person name="Grigoriev I.V."/>
            <person name="Nagy L.G."/>
            <person name="Martin F."/>
            <person name="Kauserud H."/>
        </authorList>
    </citation>
    <scope>NUCLEOTIDE SEQUENCE</scope>
    <source>
        <strain evidence="6">CBHHK200</strain>
    </source>
</reference>
<dbReference type="PANTHER" id="PTHR43712">
    <property type="entry name" value="PUTATIVE (AFU_ORTHOLOGUE AFUA_4G14580)-RELATED"/>
    <property type="match status" value="1"/>
</dbReference>
<dbReference type="GO" id="GO:0046983">
    <property type="term" value="F:protein dimerization activity"/>
    <property type="evidence" value="ECO:0007669"/>
    <property type="project" value="InterPro"/>
</dbReference>
<dbReference type="Gene3D" id="3.40.50.150">
    <property type="entry name" value="Vaccinia Virus protein VP39"/>
    <property type="match status" value="1"/>
</dbReference>
<evidence type="ECO:0000313" key="6">
    <source>
        <dbReference type="EMBL" id="KAJ7046068.1"/>
    </source>
</evidence>
<dbReference type="InterPro" id="IPR016461">
    <property type="entry name" value="COMT-like"/>
</dbReference>
<dbReference type="Pfam" id="PF08100">
    <property type="entry name" value="Dimerisation"/>
    <property type="match status" value="1"/>
</dbReference>
<name>A0AAD6TKU9_9AGAR</name>
<evidence type="ECO:0000313" key="7">
    <source>
        <dbReference type="Proteomes" id="UP001218188"/>
    </source>
</evidence>
<evidence type="ECO:0000259" key="5">
    <source>
        <dbReference type="Pfam" id="PF08100"/>
    </source>
</evidence>
<keyword evidence="3" id="KW-0949">S-adenosyl-L-methionine</keyword>
<dbReference type="EMBL" id="JARJCM010000003">
    <property type="protein sequence ID" value="KAJ7046068.1"/>
    <property type="molecule type" value="Genomic_DNA"/>
</dbReference>
<organism evidence="6 7">
    <name type="scientific">Mycena alexandri</name>
    <dbReference type="NCBI Taxonomy" id="1745969"/>
    <lineage>
        <taxon>Eukaryota</taxon>
        <taxon>Fungi</taxon>
        <taxon>Dikarya</taxon>
        <taxon>Basidiomycota</taxon>
        <taxon>Agaricomycotina</taxon>
        <taxon>Agaricomycetes</taxon>
        <taxon>Agaricomycetidae</taxon>
        <taxon>Agaricales</taxon>
        <taxon>Marasmiineae</taxon>
        <taxon>Mycenaceae</taxon>
        <taxon>Mycena</taxon>
    </lineage>
</organism>
<dbReference type="InterPro" id="IPR036390">
    <property type="entry name" value="WH_DNA-bd_sf"/>
</dbReference>
<dbReference type="InterPro" id="IPR012967">
    <property type="entry name" value="COMT_dimerisation"/>
</dbReference>
<dbReference type="Gene3D" id="1.10.10.10">
    <property type="entry name" value="Winged helix-like DNA-binding domain superfamily/Winged helix DNA-binding domain"/>
    <property type="match status" value="1"/>
</dbReference>
<evidence type="ECO:0000256" key="2">
    <source>
        <dbReference type="ARBA" id="ARBA00022679"/>
    </source>
</evidence>
<dbReference type="InterPro" id="IPR001077">
    <property type="entry name" value="COMT_C"/>
</dbReference>
<dbReference type="GO" id="GO:0008171">
    <property type="term" value="F:O-methyltransferase activity"/>
    <property type="evidence" value="ECO:0007669"/>
    <property type="project" value="InterPro"/>
</dbReference>
<keyword evidence="2" id="KW-0808">Transferase</keyword>
<evidence type="ECO:0000256" key="1">
    <source>
        <dbReference type="ARBA" id="ARBA00022603"/>
    </source>
</evidence>
<evidence type="ECO:0000256" key="3">
    <source>
        <dbReference type="ARBA" id="ARBA00022691"/>
    </source>
</evidence>
<protein>
    <submittedName>
        <fullName evidence="6">O-methyltransferase</fullName>
    </submittedName>
</protein>
<dbReference type="InterPro" id="IPR036388">
    <property type="entry name" value="WH-like_DNA-bd_sf"/>
</dbReference>
<dbReference type="SUPFAM" id="SSF53335">
    <property type="entry name" value="S-adenosyl-L-methionine-dependent methyltransferases"/>
    <property type="match status" value="1"/>
</dbReference>
<sequence>MASPSSLRQLSDIIAQAVTDIEAEYAKASARLPSLDEPFNPTNAAEAVGMHPNVVVASSLVIAAAAQITATVSNPALAIINDSLLYHLSSCLRATAALNVVEILREGGPGGLHVQEIAKKARTDPDKLARVLRLLATHHVFREVTPDVFANNRISSVIDKGKPSELCFEKPSEKYIGTSGLGAYLEHITDEGMKSSSYMTDALVDPATAFSEDPTSTPFSRAFSTTASMFAWYESPENKERLVRFGVGQAGSTKIDPPESILLGLKWNQLPKDAVLVDVGGGVGSTSLIIAKATPNLRIVNQDRAPVLEQAKAYWSEHLKSHVDSKMVEFQVHDFFTPQPVKNADIFMLRQIVHDWPDDAAIKILSHLRAAAAPKTKLVIVDQIIPYATESDLVNSIPGMARPPPPAPLLRNMGAAMAVPYWADLHMYALLNGRERTMGGFVKVCEKSGWKIVQVYHLPGSLFSETVAVPA</sequence>
<dbReference type="Pfam" id="PF00891">
    <property type="entry name" value="Methyltransf_2"/>
    <property type="match status" value="1"/>
</dbReference>
<feature type="domain" description="O-methyltransferase dimerisation" evidence="5">
    <location>
        <begin position="86"/>
        <end position="157"/>
    </location>
</feature>
<evidence type="ECO:0000259" key="4">
    <source>
        <dbReference type="Pfam" id="PF00891"/>
    </source>
</evidence>
<keyword evidence="1" id="KW-0489">Methyltransferase</keyword>
<gene>
    <name evidence="6" type="ORF">C8F04DRAFT_939283</name>
</gene>
<keyword evidence="7" id="KW-1185">Reference proteome</keyword>
<dbReference type="PANTHER" id="PTHR43712:SF2">
    <property type="entry name" value="O-METHYLTRANSFERASE CICE"/>
    <property type="match status" value="1"/>
</dbReference>
<accession>A0AAD6TKU9</accession>
<dbReference type="AlphaFoldDB" id="A0AAD6TKU9"/>
<proteinExistence type="predicted"/>
<dbReference type="SUPFAM" id="SSF46785">
    <property type="entry name" value="Winged helix' DNA-binding domain"/>
    <property type="match status" value="1"/>
</dbReference>
<dbReference type="GO" id="GO:0032259">
    <property type="term" value="P:methylation"/>
    <property type="evidence" value="ECO:0007669"/>
    <property type="project" value="UniProtKB-KW"/>
</dbReference>
<comment type="caution">
    <text evidence="6">The sequence shown here is derived from an EMBL/GenBank/DDBJ whole genome shotgun (WGS) entry which is preliminary data.</text>
</comment>